<proteinExistence type="predicted"/>
<dbReference type="AlphaFoldDB" id="A0A1I5HAK6"/>
<accession>A0A1I5HAK6</accession>
<organism evidence="1 2">
    <name type="scientific">Cohaesibacter marisflavi</name>
    <dbReference type="NCBI Taxonomy" id="655353"/>
    <lineage>
        <taxon>Bacteria</taxon>
        <taxon>Pseudomonadati</taxon>
        <taxon>Pseudomonadota</taxon>
        <taxon>Alphaproteobacteria</taxon>
        <taxon>Hyphomicrobiales</taxon>
        <taxon>Cohaesibacteraceae</taxon>
    </lineage>
</organism>
<dbReference type="OrthoDB" id="7784140at2"/>
<dbReference type="STRING" id="655353.SAMN04488056_106121"/>
<keyword evidence="2" id="KW-1185">Reference proteome</keyword>
<protein>
    <submittedName>
        <fullName evidence="1">Uncharacterized protein</fullName>
    </submittedName>
</protein>
<dbReference type="RefSeq" id="WP_090072931.1">
    <property type="nucleotide sequence ID" value="NZ_FOVR01000006.1"/>
</dbReference>
<name>A0A1I5HAK6_9HYPH</name>
<sequence length="744" mass="82854">MDRQVIIKDYQEVSAEDFMNIQGHVRSGVDMLVKHAIHDGQVYGGFEVAKDGSFGITIGEGVYFNAGKTYMRRAPMSLDLVQHQPVANKKMVAIVVWGGDVEQEPVYRDFVVNLETEETEARQINIQSARVAHLAAIGGMESGDPQSPNIPLDRIAVAFVILSPTGIESISANADDDLSPTKKNDIRLTLVEQFQAEASPRIQTLGSDVANLANKSRGLVTNADLFGIAGDVARLKERFGLPDDYSDYGADHFLNGDESDTQNAEWMARLEEGVRFSPENEGISELGVFSSIDPHITQINGMILPKYKSLLRFSVSGYVDDLSISQYSQTGYEMVQKTMSRERVRWGGTYEYCTNSQWWREGNYDSVTGVFTRNGESFQVLSGDVNTNHRWIRLRQFWRDTYEEPYWSVVETNYTLNGAQVAQTFLNTQEGWLTGIDLNFTKRGTSGDVHVLVTEVTPSGSPDPKKVIARKTLTFLKLKLFPEKTKVNLTPTYLKAGGRYAVVLITQGNHFVAMADGGRYLSGTFFYSTDGAYYEGDLTKDMMFGLRFAKFDSSRVVVNMKSLQLNGGIAGIDIMAPMVSPDACELTYEVQLPTGWVSISSVSPSKLAGLPPNLPFRIVFQGTPDLHAGLFLTGSQVKLQRPRTYFRHISTSRILAAASDRVRIEWQLGNWNGSRHTFTAKLKTPHGDEQPDIVEDTPLPEDRIKRVMTFNLSQLAPSFVIVAEGTTTTALDVFHVEERVDIEL</sequence>
<reference evidence="1 2" key="1">
    <citation type="submission" date="2016-10" db="EMBL/GenBank/DDBJ databases">
        <authorList>
            <person name="de Groot N.N."/>
        </authorList>
    </citation>
    <scope>NUCLEOTIDE SEQUENCE [LARGE SCALE GENOMIC DNA]</scope>
    <source>
        <strain evidence="1 2">CGMCC 1.9157</strain>
    </source>
</reference>
<evidence type="ECO:0000313" key="2">
    <source>
        <dbReference type="Proteomes" id="UP000199236"/>
    </source>
</evidence>
<evidence type="ECO:0000313" key="1">
    <source>
        <dbReference type="EMBL" id="SFO45199.1"/>
    </source>
</evidence>
<gene>
    <name evidence="1" type="ORF">SAMN04488056_106121</name>
</gene>
<dbReference type="EMBL" id="FOVR01000006">
    <property type="protein sequence ID" value="SFO45199.1"/>
    <property type="molecule type" value="Genomic_DNA"/>
</dbReference>
<dbReference type="Proteomes" id="UP000199236">
    <property type="component" value="Unassembled WGS sequence"/>
</dbReference>